<reference evidence="2 3" key="1">
    <citation type="submission" date="2019-08" db="EMBL/GenBank/DDBJ databases">
        <title>Bacillus genomes from the desert of Cuatro Cienegas, Coahuila.</title>
        <authorList>
            <person name="Olmedo-Alvarez G."/>
        </authorList>
    </citation>
    <scope>NUCLEOTIDE SEQUENCE [LARGE SCALE GENOMIC DNA]</scope>
    <source>
        <strain evidence="2 3">CH40_1T</strain>
    </source>
</reference>
<proteinExistence type="predicted"/>
<feature type="transmembrane region" description="Helical" evidence="1">
    <location>
        <begin position="12"/>
        <end position="32"/>
    </location>
</feature>
<evidence type="ECO:0000256" key="1">
    <source>
        <dbReference type="SAM" id="Phobius"/>
    </source>
</evidence>
<comment type="caution">
    <text evidence="2">The sequence shown here is derived from an EMBL/GenBank/DDBJ whole genome shotgun (WGS) entry which is preliminary data.</text>
</comment>
<keyword evidence="1" id="KW-1133">Transmembrane helix</keyword>
<organism evidence="2 3">
    <name type="scientific">Rossellomorea vietnamensis</name>
    <dbReference type="NCBI Taxonomy" id="218284"/>
    <lineage>
        <taxon>Bacteria</taxon>
        <taxon>Bacillati</taxon>
        <taxon>Bacillota</taxon>
        <taxon>Bacilli</taxon>
        <taxon>Bacillales</taxon>
        <taxon>Bacillaceae</taxon>
        <taxon>Rossellomorea</taxon>
    </lineage>
</organism>
<name>A0A5D4KGM5_9BACI</name>
<dbReference type="EMBL" id="VTEH01000004">
    <property type="protein sequence ID" value="TYR76010.1"/>
    <property type="molecule type" value="Genomic_DNA"/>
</dbReference>
<keyword evidence="1" id="KW-0812">Transmembrane</keyword>
<protein>
    <submittedName>
        <fullName evidence="2">DUF4830 domain-containing protein</fullName>
    </submittedName>
</protein>
<evidence type="ECO:0000313" key="2">
    <source>
        <dbReference type="EMBL" id="TYR76010.1"/>
    </source>
</evidence>
<evidence type="ECO:0000313" key="3">
    <source>
        <dbReference type="Proteomes" id="UP000323317"/>
    </source>
</evidence>
<accession>A0A5D4KGM5</accession>
<keyword evidence="1" id="KW-0472">Membrane</keyword>
<gene>
    <name evidence="2" type="ORF">FZC79_07605</name>
</gene>
<dbReference type="Proteomes" id="UP000323317">
    <property type="component" value="Unassembled WGS sequence"/>
</dbReference>
<dbReference type="AlphaFoldDB" id="A0A5D4KGM5"/>
<sequence length="167" mass="18630">MMLNLKEVISLKYIFASALLVVILPLLIWQSLNSSGVDKQLSDGECNKISKTISDSHKEYLLQYGWHIKSTCCTSIAEINYYPERMSMLQSAGINLETYNKRGKEAVITTNTLVGKQPNGDSLSATIYEIDGELVGGYGVFENKVPGIFSVDERERLIEHGEMQSDT</sequence>